<gene>
    <name evidence="11" type="ORF">EGYM00163_LOCUS27824</name>
</gene>
<keyword evidence="7" id="KW-0206">Cytoskeleton</keyword>
<evidence type="ECO:0000256" key="5">
    <source>
        <dbReference type="ARBA" id="ARBA00023054"/>
    </source>
</evidence>
<dbReference type="PANTHER" id="PTHR14517:SF6">
    <property type="entry name" value="RE41410P"/>
    <property type="match status" value="1"/>
</dbReference>
<evidence type="ECO:0000256" key="1">
    <source>
        <dbReference type="ARBA" id="ARBA00004611"/>
    </source>
</evidence>
<feature type="compositionally biased region" description="Polar residues" evidence="10">
    <location>
        <begin position="1"/>
        <end position="14"/>
    </location>
</feature>
<comment type="subunit">
    <text evidence="9">Microtubule inner protein component of sperm flagellar doublet microtubules.</text>
</comment>
<keyword evidence="8" id="KW-0966">Cell projection</keyword>
<accession>A0A7S4FVM5</accession>
<reference evidence="11" key="1">
    <citation type="submission" date="2021-01" db="EMBL/GenBank/DDBJ databases">
        <authorList>
            <person name="Corre E."/>
            <person name="Pelletier E."/>
            <person name="Niang G."/>
            <person name="Scheremetjew M."/>
            <person name="Finn R."/>
            <person name="Kale V."/>
            <person name="Holt S."/>
            <person name="Cochrane G."/>
            <person name="Meng A."/>
            <person name="Brown T."/>
            <person name="Cohen L."/>
        </authorList>
    </citation>
    <scope>NUCLEOTIDE SEQUENCE</scope>
    <source>
        <strain evidence="11">CCMP1594</strain>
    </source>
</reference>
<name>A0A7S4FVM5_9EUGL</name>
<protein>
    <recommendedName>
        <fullName evidence="12">RIB43A-like with coiled-coils protein 2</fullName>
    </recommendedName>
</protein>
<evidence type="ECO:0000256" key="3">
    <source>
        <dbReference type="ARBA" id="ARBA00022490"/>
    </source>
</evidence>
<evidence type="ECO:0000256" key="9">
    <source>
        <dbReference type="ARBA" id="ARBA00046435"/>
    </source>
</evidence>
<evidence type="ECO:0008006" key="12">
    <source>
        <dbReference type="Google" id="ProtNLM"/>
    </source>
</evidence>
<organism evidence="11">
    <name type="scientific">Eutreptiella gymnastica</name>
    <dbReference type="NCBI Taxonomy" id="73025"/>
    <lineage>
        <taxon>Eukaryota</taxon>
        <taxon>Discoba</taxon>
        <taxon>Euglenozoa</taxon>
        <taxon>Euglenida</taxon>
        <taxon>Spirocuta</taxon>
        <taxon>Euglenophyceae</taxon>
        <taxon>Eutreptiales</taxon>
        <taxon>Eutreptiaceae</taxon>
        <taxon>Eutreptiella</taxon>
    </lineage>
</organism>
<comment type="subcellular location">
    <subcellularLocation>
        <location evidence="1">Cytoplasm</location>
        <location evidence="1">Cytoskeleton</location>
        <location evidence="1">Flagellum axoneme</location>
    </subcellularLocation>
</comment>
<evidence type="ECO:0000256" key="8">
    <source>
        <dbReference type="ARBA" id="ARBA00023273"/>
    </source>
</evidence>
<dbReference type="Pfam" id="PF05914">
    <property type="entry name" value="RIB43A"/>
    <property type="match status" value="1"/>
</dbReference>
<keyword evidence="4" id="KW-0282">Flagellum</keyword>
<feature type="compositionally biased region" description="Basic and acidic residues" evidence="10">
    <location>
        <begin position="100"/>
        <end position="134"/>
    </location>
</feature>
<comment type="similarity">
    <text evidence="2">Belongs to the RIB43A family.</text>
</comment>
<feature type="region of interest" description="Disordered" evidence="10">
    <location>
        <begin position="1"/>
        <end position="21"/>
    </location>
</feature>
<evidence type="ECO:0000256" key="6">
    <source>
        <dbReference type="ARBA" id="ARBA00023069"/>
    </source>
</evidence>
<evidence type="ECO:0000256" key="2">
    <source>
        <dbReference type="ARBA" id="ARBA00006875"/>
    </source>
</evidence>
<evidence type="ECO:0000256" key="4">
    <source>
        <dbReference type="ARBA" id="ARBA00022846"/>
    </source>
</evidence>
<evidence type="ECO:0000256" key="10">
    <source>
        <dbReference type="SAM" id="MobiDB-lite"/>
    </source>
</evidence>
<sequence length="380" mass="44241">MSFQRFSSPTQVPARTNFEKRRALEEERKARVLDERTRGMGIEVKVLDAQVAEKSRIKQHNKDLDDLYNQQLNQLDEACCAIDKEIGLFRRARDRETNEFRATYQRKEQRREWDLQDPKSKSKEPPTRLGDVDPRLGPASMQVFSGEDLDGPLRKKAMQEQISSWSRQQVDAKDATKWAQEEETRLFGERDEEMTHKAHQVAKGLANERRRIAVETAHFNKALAQQQKMEAHRGKWREQQANMAEIQAALDSDLLTENRQGTVHAQDPDRYRLDNMKGLSATEKQAIVDAQARQRRELAARRQQEAAEEHAWDLLQHQQTRNAVLLDRQRLREKRAAMQALAEDRRQQAAELAHRRDALNKLYTNNVGEEFQGRFGASLR</sequence>
<dbReference type="EMBL" id="HBJA01079430">
    <property type="protein sequence ID" value="CAE0816663.1"/>
    <property type="molecule type" value="Transcribed_RNA"/>
</dbReference>
<feature type="region of interest" description="Disordered" evidence="10">
    <location>
        <begin position="100"/>
        <end position="138"/>
    </location>
</feature>
<proteinExistence type="inferred from homology"/>
<dbReference type="PANTHER" id="PTHR14517">
    <property type="entry name" value="RIB43A-RELATED"/>
    <property type="match status" value="1"/>
</dbReference>
<keyword evidence="3" id="KW-0963">Cytoplasm</keyword>
<dbReference type="AlphaFoldDB" id="A0A7S4FVM5"/>
<evidence type="ECO:0000313" key="11">
    <source>
        <dbReference type="EMBL" id="CAE0816663.1"/>
    </source>
</evidence>
<keyword evidence="5" id="KW-0175">Coiled coil</keyword>
<evidence type="ECO:0000256" key="7">
    <source>
        <dbReference type="ARBA" id="ARBA00023212"/>
    </source>
</evidence>
<dbReference type="InterPro" id="IPR008805">
    <property type="entry name" value="RIB43A"/>
</dbReference>
<keyword evidence="6" id="KW-0969">Cilium</keyword>